<dbReference type="Pfam" id="PF07394">
    <property type="entry name" value="DUF1501"/>
    <property type="match status" value="1"/>
</dbReference>
<dbReference type="PANTHER" id="PTHR43737:SF1">
    <property type="entry name" value="DUF1501 DOMAIN-CONTAINING PROTEIN"/>
    <property type="match status" value="1"/>
</dbReference>
<sequence>MSIPANQSLRQAGTCAPQEHQLHRRLFLGGLLTGGAATLGLPGVSIAGEVPAAGALKQQQKRVLFIWLAGGSSQFEMWDPKPGRETGGPFRAISTAVSGYQVCELMPKLATRMKKLAVVRSLNTKISEHFQAADLISTGWPKEAALEHPEIGVVLSKELALQDSPLPDYVSLFTTTEGRRRPSPGFLSRRHAPLLLEGSLQPSNIELPPELTAEEHASRESLRSLLSQQFGQQRAGNDLIQGYNEAYARVRGLMRSDELFNLENEPSKQRERYGRTPFGQHCLLARRLLEAGVPVVKVARGFWDSHHDNFESHRELVPDFDNVLSTLLDDLDERGLLQSTLVVVLSEFGRTPKINQDVGRDHYADAWSCAFAGCGIRGGTVHGKTNEDGTAVSEGEANAADVAATIFQAVGIDPLKHYQVGQRPVPLAKEDAQPINAVLS</sequence>
<name>A0A517YEJ3_9BACT</name>
<dbReference type="PROSITE" id="PS51318">
    <property type="entry name" value="TAT"/>
    <property type="match status" value="1"/>
</dbReference>
<dbReference type="InterPro" id="IPR006311">
    <property type="entry name" value="TAT_signal"/>
</dbReference>
<evidence type="ECO:0008006" key="3">
    <source>
        <dbReference type="Google" id="ProtNLM"/>
    </source>
</evidence>
<dbReference type="RefSeq" id="WP_145091213.1">
    <property type="nucleotide sequence ID" value="NZ_CP036274.1"/>
</dbReference>
<proteinExistence type="predicted"/>
<accession>A0A517YEJ3</accession>
<protein>
    <recommendedName>
        <fullName evidence="3">DUF1501 domain-containing protein</fullName>
    </recommendedName>
</protein>
<dbReference type="OrthoDB" id="127333at2"/>
<dbReference type="KEGG" id="aagg:ETAA8_37240"/>
<dbReference type="InterPro" id="IPR017850">
    <property type="entry name" value="Alkaline_phosphatase_core_sf"/>
</dbReference>
<dbReference type="EMBL" id="CP036274">
    <property type="protein sequence ID" value="QDU28621.1"/>
    <property type="molecule type" value="Genomic_DNA"/>
</dbReference>
<reference evidence="1 2" key="1">
    <citation type="submission" date="2019-02" db="EMBL/GenBank/DDBJ databases">
        <title>Deep-cultivation of Planctomycetes and their phenomic and genomic characterization uncovers novel biology.</title>
        <authorList>
            <person name="Wiegand S."/>
            <person name="Jogler M."/>
            <person name="Boedeker C."/>
            <person name="Pinto D."/>
            <person name="Vollmers J."/>
            <person name="Rivas-Marin E."/>
            <person name="Kohn T."/>
            <person name="Peeters S.H."/>
            <person name="Heuer A."/>
            <person name="Rast P."/>
            <person name="Oberbeckmann S."/>
            <person name="Bunk B."/>
            <person name="Jeske O."/>
            <person name="Meyerdierks A."/>
            <person name="Storesund J.E."/>
            <person name="Kallscheuer N."/>
            <person name="Luecker S."/>
            <person name="Lage O.M."/>
            <person name="Pohl T."/>
            <person name="Merkel B.J."/>
            <person name="Hornburger P."/>
            <person name="Mueller R.-W."/>
            <person name="Bruemmer F."/>
            <person name="Labrenz M."/>
            <person name="Spormann A.M."/>
            <person name="Op den Camp H."/>
            <person name="Overmann J."/>
            <person name="Amann R."/>
            <person name="Jetten M.S.M."/>
            <person name="Mascher T."/>
            <person name="Medema M.H."/>
            <person name="Devos D.P."/>
            <person name="Kaster A.-K."/>
            <person name="Ovreas L."/>
            <person name="Rohde M."/>
            <person name="Galperin M.Y."/>
            <person name="Jogler C."/>
        </authorList>
    </citation>
    <scope>NUCLEOTIDE SEQUENCE [LARGE SCALE GENOMIC DNA]</scope>
    <source>
        <strain evidence="1 2">ETA_A8</strain>
    </source>
</reference>
<evidence type="ECO:0000313" key="1">
    <source>
        <dbReference type="EMBL" id="QDU28621.1"/>
    </source>
</evidence>
<gene>
    <name evidence="1" type="ORF">ETAA8_37240</name>
</gene>
<dbReference type="InterPro" id="IPR010869">
    <property type="entry name" value="DUF1501"/>
</dbReference>
<dbReference type="Gene3D" id="3.40.720.10">
    <property type="entry name" value="Alkaline Phosphatase, subunit A"/>
    <property type="match status" value="1"/>
</dbReference>
<evidence type="ECO:0000313" key="2">
    <source>
        <dbReference type="Proteomes" id="UP000315017"/>
    </source>
</evidence>
<keyword evidence="2" id="KW-1185">Reference proteome</keyword>
<dbReference type="SUPFAM" id="SSF53649">
    <property type="entry name" value="Alkaline phosphatase-like"/>
    <property type="match status" value="1"/>
</dbReference>
<dbReference type="PANTHER" id="PTHR43737">
    <property type="entry name" value="BLL7424 PROTEIN"/>
    <property type="match status" value="1"/>
</dbReference>
<dbReference type="Proteomes" id="UP000315017">
    <property type="component" value="Chromosome"/>
</dbReference>
<organism evidence="1 2">
    <name type="scientific">Anatilimnocola aggregata</name>
    <dbReference type="NCBI Taxonomy" id="2528021"/>
    <lineage>
        <taxon>Bacteria</taxon>
        <taxon>Pseudomonadati</taxon>
        <taxon>Planctomycetota</taxon>
        <taxon>Planctomycetia</taxon>
        <taxon>Pirellulales</taxon>
        <taxon>Pirellulaceae</taxon>
        <taxon>Anatilimnocola</taxon>
    </lineage>
</organism>
<dbReference type="AlphaFoldDB" id="A0A517YEJ3"/>